<dbReference type="InterPro" id="IPR009081">
    <property type="entry name" value="PP-bd_ACP"/>
</dbReference>
<dbReference type="Proteomes" id="UP000266196">
    <property type="component" value="Unassembled WGS sequence"/>
</dbReference>
<dbReference type="EMBL" id="QUTE01009503">
    <property type="protein sequence ID" value="RHZ18476.1"/>
    <property type="molecule type" value="Genomic_DNA"/>
</dbReference>
<dbReference type="InterPro" id="IPR036736">
    <property type="entry name" value="ACP-like_sf"/>
</dbReference>
<dbReference type="GO" id="GO:0043041">
    <property type="term" value="P:amino acid activation for nonribosomal peptide biosynthetic process"/>
    <property type="evidence" value="ECO:0007669"/>
    <property type="project" value="TreeGrafter"/>
</dbReference>
<dbReference type="CDD" id="cd19542">
    <property type="entry name" value="CT_NRPS-like"/>
    <property type="match status" value="1"/>
</dbReference>
<accession>A0A397F753</accession>
<evidence type="ECO:0000256" key="1">
    <source>
        <dbReference type="ARBA" id="ARBA00022450"/>
    </source>
</evidence>
<dbReference type="InterPro" id="IPR042099">
    <property type="entry name" value="ANL_N_sf"/>
</dbReference>
<evidence type="ECO:0000313" key="5">
    <source>
        <dbReference type="Proteomes" id="UP000266196"/>
    </source>
</evidence>
<dbReference type="Gene3D" id="1.10.1200.10">
    <property type="entry name" value="ACP-like"/>
    <property type="match status" value="2"/>
</dbReference>
<feature type="domain" description="Carrier" evidence="3">
    <location>
        <begin position="1749"/>
        <end position="1825"/>
    </location>
</feature>
<dbReference type="Gene3D" id="3.40.50.12780">
    <property type="entry name" value="N-terminal domain of ligase-like"/>
    <property type="match status" value="2"/>
</dbReference>
<dbReference type="SUPFAM" id="SSF56801">
    <property type="entry name" value="Acetyl-CoA synthetase-like"/>
    <property type="match status" value="2"/>
</dbReference>
<dbReference type="PANTHER" id="PTHR45527">
    <property type="entry name" value="NONRIBOSOMAL PEPTIDE SYNTHETASE"/>
    <property type="match status" value="1"/>
</dbReference>
<dbReference type="GO" id="GO:0005737">
    <property type="term" value="C:cytoplasm"/>
    <property type="evidence" value="ECO:0007669"/>
    <property type="project" value="TreeGrafter"/>
</dbReference>
<proteinExistence type="predicted"/>
<dbReference type="InterPro" id="IPR000873">
    <property type="entry name" value="AMP-dep_synth/lig_dom"/>
</dbReference>
<dbReference type="PANTHER" id="PTHR45527:SF1">
    <property type="entry name" value="FATTY ACID SYNTHASE"/>
    <property type="match status" value="1"/>
</dbReference>
<dbReference type="PROSITE" id="PS00012">
    <property type="entry name" value="PHOSPHOPANTETHEINE"/>
    <property type="match status" value="1"/>
</dbReference>
<dbReference type="Gene3D" id="3.30.559.10">
    <property type="entry name" value="Chloramphenicol acetyltransferase-like domain"/>
    <property type="match status" value="2"/>
</dbReference>
<feature type="non-terminal residue" evidence="4">
    <location>
        <position position="1"/>
    </location>
</feature>
<dbReference type="GO" id="GO:0031177">
    <property type="term" value="F:phosphopantetheine binding"/>
    <property type="evidence" value="ECO:0007669"/>
    <property type="project" value="TreeGrafter"/>
</dbReference>
<dbReference type="Pfam" id="PF00501">
    <property type="entry name" value="AMP-binding"/>
    <property type="match status" value="2"/>
</dbReference>
<dbReference type="Pfam" id="PF00550">
    <property type="entry name" value="PP-binding"/>
    <property type="match status" value="2"/>
</dbReference>
<evidence type="ECO:0000259" key="3">
    <source>
        <dbReference type="PROSITE" id="PS50075"/>
    </source>
</evidence>
<keyword evidence="1" id="KW-0596">Phosphopantetheine</keyword>
<dbReference type="Gene3D" id="3.30.300.30">
    <property type="match status" value="2"/>
</dbReference>
<dbReference type="InterPro" id="IPR020845">
    <property type="entry name" value="AMP-binding_CS"/>
</dbReference>
<dbReference type="InterPro" id="IPR023213">
    <property type="entry name" value="CAT-like_dom_sf"/>
</dbReference>
<keyword evidence="2" id="KW-0597">Phosphoprotein</keyword>
<dbReference type="Pfam" id="PF00668">
    <property type="entry name" value="Condensation"/>
    <property type="match status" value="3"/>
</dbReference>
<dbReference type="InterPro" id="IPR001242">
    <property type="entry name" value="Condensation_dom"/>
</dbReference>
<sequence>EVTPSSIFRTAWAIVLQQYTQSNHVVFGSVVSGRDGGHPGAEGMVGMLINTVPVLVHVPLAMAASQCIQSVHAYSTDLLEHAHCSLSDIQHWIGTSELFDTILAYANYPQSELHKSNAPRPFSIELQGGEEFVDVPICVAISPKDPDSFDIKITFKCKVVDEAIVQFMAHRFTHVLSVIANITTCDQVIGDIGAISHDEQRLVQGAMKGTQVPLPYDLLHHAFEEKAREHPGLPAVEYGQSVLRYGDLDEQANTLAVKLTALGVQVGHRVAVIMERCLEFPIGLLAALKTGASMMPLDAAFPPDRLKYMLTDASVSVVVSTNEHCDHIAAVMIDVPIVYISSRELALEPTSVFLPHSKQIATALDEAYVVYTSGSSGKPKGVPVIHGGATNVMVHSSAPVGIVQHARVMQFMAVSFDGFQMDMWKCLSHGATLVLRDNDFMETLKLSIDAFACTPTALGLLGHPRNYPRVKVVSVGGEACPLALKDLWAPYVRFMNLYGPSECAIMTHYAELQPGDPITIGRPLENVHSYILDSNQRPVPVGVVGELCLGGVCVSSGYINLPHQTNEHFIPDPFVQGGVMFRTGDLGRLLLDGNFELLGREDSQVKLKGYRIELDEVAGAMMQHPDVVSAAVIVKDKSHLVGYFTPASVAIEKLQQVVAAHLPVYMVPAVWVGLDVMPQNSNGKTDKNALQALEVEVQVEALETESERRMAKIWAQVLGVNVNDIGRRTSFFSIGGDSISAIHVASAAREVGCEFALSGFLKSPLLWEVALSCNLPYCKDWPVVKVALDTLAAVGHSWKVPLELTEFEVYPTTSLQSGMVFATLRRRDAYVFQHHLQLRNGLNDVTRMVNVITQLAEAYDILRTTFVTVPSGVLQVIHTGLQHLQVANADAASIDAFLEADHRRGFEVGDKCFSRFSMVQTPLSSTLYCVLTMHHALYDGWTIAMLLRDLYDLLHDERPLVPRPSFRRVVDYIQAQDQRDTETFWRGYLHGLNVHLIALGTVQHGVASPGSAATRRPTSIALQLNEIQEASKRVGLTVAEFTRLVWALTLRKYTRHNDVIFGQVLSNRNLPVSDVARYESPLLGSECGIIRDMPRILGPLISTVPCRVTFDESSNSLRGAIASIQAQRGALVGHSYASLVDMKRWSGVVDNVFDTVLAFQQLPAIWDFGPGSSTYDIAAPHAVEHTLEVTIWPNETHLTVLARHDPTRLTDEHARQILEEMRHTSGQVYALSHDLDDDSSMLWDVSDTQRGWIDASSFGPQTILPYELVHHAFEARATSHPTTPAIEFEGTCLTYGQLNDRANTLAAQLYCMGVGVGHRVGVVMERCLEFPTALLAALKVGASMMPLDAAFPVSRLLYMLADANAFVVVTTDKHRHLVESMTLGIPFVCISSSSTDAASSQPIKASRCNATRTDEAYVVYTSGSSGTPKGVPVTHAAAVNVSHFRSVETGFVPGHRVMQFMAIGFDGFQWDLWKCLSNGATLVLRSHEVLHELKSIHAFTCTPTALFLLGHPSEFPSLRVVSVAGETCPLVLKDLWAPYVRFMNLYGPSECAIMTHYAELQPGDPITIGRPLENVHSYILDSNQRPVPVGVVGELCLGGVCVSSGYINLPHQTNERFIPDPFVQGGVMFRTGDLGRLLLDGNFELLGREDSQVKLKGYRIELDEVAGAMMQHPDVVSAAVIVKDKSHLVGYFTPASVAIEKLQQVLVAHLPVYMVPAVWVGLDVMPQNSNGKIDKNALQALEVEVQVEALETESERRMAKIWAQVLGVNVNDIGRRTSFFSIGGDSISAIRVVQLCKKAGWHILASELLLSNTLQQASSVMSSVKTQLEWPPIEVCECARSRIQRRWPGYESCFPATHEQHDMISTIDTTPSSFVSQVLFDLSQGLDDVPDKYRHLVAQRDILRSTFVKTEFGLFHVVQPSTMYISIPRISTLTLDAFLAMDLTRAFTLDDSSFARFAVVEHGNGQVHGVLTIHHALYDGATMAMLTADVLDALQGRPLAVRPPFRLVVDYIEAQDSALAERYWTTYLRGLPGPTCVACTSNAKDCAVALVETIQMPSTSALLKRIHVGMAALVSLAWATTLRRLLRMDDVVFGQVVSNRTIPVKDVARYQDVCIDGPLHFYILTIGRLDASSALCHVE</sequence>
<dbReference type="VEuPathDB" id="FungiDB:H257_14885"/>
<comment type="caution">
    <text evidence="4">The sequence shown here is derived from an EMBL/GenBank/DDBJ whole genome shotgun (WGS) entry which is preliminary data.</text>
</comment>
<dbReference type="InterPro" id="IPR010071">
    <property type="entry name" value="AA_adenyl_dom"/>
</dbReference>
<evidence type="ECO:0000313" key="4">
    <source>
        <dbReference type="EMBL" id="RHZ18476.1"/>
    </source>
</evidence>
<dbReference type="PROSITE" id="PS00455">
    <property type="entry name" value="AMP_BINDING"/>
    <property type="match status" value="2"/>
</dbReference>
<reference evidence="4 5" key="1">
    <citation type="submission" date="2018-08" db="EMBL/GenBank/DDBJ databases">
        <title>Aphanomyces genome sequencing and annotation.</title>
        <authorList>
            <person name="Minardi D."/>
            <person name="Oidtmann B."/>
            <person name="Van Der Giezen M."/>
            <person name="Studholme D.J."/>
        </authorList>
    </citation>
    <scope>NUCLEOTIDE SEQUENCE [LARGE SCALE GENOMIC DNA]</scope>
    <source>
        <strain evidence="4 5">197901</strain>
    </source>
</reference>
<dbReference type="SUPFAM" id="SSF52777">
    <property type="entry name" value="CoA-dependent acyltransferases"/>
    <property type="match status" value="5"/>
</dbReference>
<dbReference type="CDD" id="cd05930">
    <property type="entry name" value="A_NRPS"/>
    <property type="match status" value="2"/>
</dbReference>
<dbReference type="GO" id="GO:0003824">
    <property type="term" value="F:catalytic activity"/>
    <property type="evidence" value="ECO:0007669"/>
    <property type="project" value="InterPro"/>
</dbReference>
<organism evidence="4 5">
    <name type="scientific">Aphanomyces astaci</name>
    <name type="common">Crayfish plague agent</name>
    <dbReference type="NCBI Taxonomy" id="112090"/>
    <lineage>
        <taxon>Eukaryota</taxon>
        <taxon>Sar</taxon>
        <taxon>Stramenopiles</taxon>
        <taxon>Oomycota</taxon>
        <taxon>Saprolegniomycetes</taxon>
        <taxon>Saprolegniales</taxon>
        <taxon>Verrucalvaceae</taxon>
        <taxon>Aphanomyces</taxon>
    </lineage>
</organism>
<dbReference type="PROSITE" id="PS50075">
    <property type="entry name" value="CARRIER"/>
    <property type="match status" value="2"/>
</dbReference>
<protein>
    <recommendedName>
        <fullName evidence="3">Carrier domain-containing protein</fullName>
    </recommendedName>
</protein>
<dbReference type="SUPFAM" id="SSF47336">
    <property type="entry name" value="ACP-like"/>
    <property type="match status" value="2"/>
</dbReference>
<evidence type="ECO:0000256" key="2">
    <source>
        <dbReference type="ARBA" id="ARBA00022553"/>
    </source>
</evidence>
<dbReference type="Gene3D" id="3.30.559.30">
    <property type="entry name" value="Nonribosomal peptide synthetase, condensation domain"/>
    <property type="match status" value="3"/>
</dbReference>
<feature type="domain" description="Carrier" evidence="3">
    <location>
        <begin position="701"/>
        <end position="777"/>
    </location>
</feature>
<dbReference type="InterPro" id="IPR006162">
    <property type="entry name" value="Ppantetheine_attach_site"/>
</dbReference>
<dbReference type="GO" id="GO:0044550">
    <property type="term" value="P:secondary metabolite biosynthetic process"/>
    <property type="evidence" value="ECO:0007669"/>
    <property type="project" value="TreeGrafter"/>
</dbReference>
<dbReference type="NCBIfam" id="TIGR01733">
    <property type="entry name" value="AA-adenyl-dom"/>
    <property type="match status" value="2"/>
</dbReference>
<name>A0A397F753_APHAT</name>
<gene>
    <name evidence="4" type="ORF">DYB31_010576</name>
</gene>
<dbReference type="InterPro" id="IPR045851">
    <property type="entry name" value="AMP-bd_C_sf"/>
</dbReference>